<reference evidence="2 3" key="1">
    <citation type="submission" date="2020-10" db="EMBL/GenBank/DDBJ databases">
        <title>Connecting structure to function with the recovery of over 1000 high-quality activated sludge metagenome-assembled genomes encoding full-length rRNA genes using long-read sequencing.</title>
        <authorList>
            <person name="Singleton C.M."/>
            <person name="Petriglieri F."/>
            <person name="Kristensen J.M."/>
            <person name="Kirkegaard R.H."/>
            <person name="Michaelsen T.Y."/>
            <person name="Andersen M.H."/>
            <person name="Karst S.M."/>
            <person name="Dueholm M.S."/>
            <person name="Nielsen P.H."/>
            <person name="Albertsen M."/>
        </authorList>
    </citation>
    <scope>NUCLEOTIDE SEQUENCE [LARGE SCALE GENOMIC DNA]</scope>
    <source>
        <strain evidence="2">Fred_18-Q3-R57-64_BAT3C.720</strain>
    </source>
</reference>
<organism evidence="2 3">
    <name type="scientific">Candidatus Accumulibacter affinis</name>
    <dbReference type="NCBI Taxonomy" id="2954384"/>
    <lineage>
        <taxon>Bacteria</taxon>
        <taxon>Pseudomonadati</taxon>
        <taxon>Pseudomonadota</taxon>
        <taxon>Betaproteobacteria</taxon>
        <taxon>Candidatus Accumulibacter</taxon>
    </lineage>
</organism>
<feature type="signal peptide" evidence="1">
    <location>
        <begin position="1"/>
        <end position="21"/>
    </location>
</feature>
<evidence type="ECO:0000313" key="2">
    <source>
        <dbReference type="EMBL" id="MBK7954579.1"/>
    </source>
</evidence>
<dbReference type="EMBL" id="JADJOT010000009">
    <property type="protein sequence ID" value="MBK7954579.1"/>
    <property type="molecule type" value="Genomic_DNA"/>
</dbReference>
<sequence>MNKVILSATLIAAAVSASVLAADLLPLKQGIYVPANRPCKGASNAEIVNYWGGKSSFGSSQATCTISKIARNGNVFTISDKCSDIRGGGEIVGGPTVVTIDSPTEFTRGGEKYRHCGTKVQF</sequence>
<gene>
    <name evidence="2" type="ORF">IPK02_11825</name>
</gene>
<keyword evidence="1" id="KW-0732">Signal</keyword>
<accession>A0A935TB84</accession>
<evidence type="ECO:0000256" key="1">
    <source>
        <dbReference type="SAM" id="SignalP"/>
    </source>
</evidence>
<dbReference type="Proteomes" id="UP000706151">
    <property type="component" value="Unassembled WGS sequence"/>
</dbReference>
<dbReference type="AlphaFoldDB" id="A0A935TB84"/>
<comment type="caution">
    <text evidence="2">The sequence shown here is derived from an EMBL/GenBank/DDBJ whole genome shotgun (WGS) entry which is preliminary data.</text>
</comment>
<proteinExistence type="predicted"/>
<name>A0A935TB84_9PROT</name>
<feature type="chain" id="PRO_5037642959" evidence="1">
    <location>
        <begin position="22"/>
        <end position="122"/>
    </location>
</feature>
<protein>
    <submittedName>
        <fullName evidence="2">Uncharacterized protein</fullName>
    </submittedName>
</protein>
<evidence type="ECO:0000313" key="3">
    <source>
        <dbReference type="Proteomes" id="UP000706151"/>
    </source>
</evidence>